<keyword evidence="1" id="KW-1133">Transmembrane helix</keyword>
<proteinExistence type="predicted"/>
<sequence length="74" mass="7891">MKMPSLLMGLGHWGIGFPAALALGFWMDLGILGFWWGLTLGMAVIGILYLERFRCLVEHLSAGAPGEGPCAGKS</sequence>
<gene>
    <name evidence="2" type="ORF">BECKLPF1236B_GA0070989_11238</name>
</gene>
<evidence type="ECO:0000256" key="1">
    <source>
        <dbReference type="SAM" id="Phobius"/>
    </source>
</evidence>
<evidence type="ECO:0000313" key="2">
    <source>
        <dbReference type="EMBL" id="VFK17707.1"/>
    </source>
</evidence>
<feature type="transmembrane region" description="Helical" evidence="1">
    <location>
        <begin position="32"/>
        <end position="50"/>
    </location>
</feature>
<protein>
    <submittedName>
        <fullName evidence="2">Uncharacterized protein</fullName>
    </submittedName>
</protein>
<dbReference type="AlphaFoldDB" id="A0A450WKX5"/>
<organism evidence="2">
    <name type="scientific">Candidatus Kentrum sp. LPFa</name>
    <dbReference type="NCBI Taxonomy" id="2126335"/>
    <lineage>
        <taxon>Bacteria</taxon>
        <taxon>Pseudomonadati</taxon>
        <taxon>Pseudomonadota</taxon>
        <taxon>Gammaproteobacteria</taxon>
        <taxon>Candidatus Kentrum</taxon>
    </lineage>
</organism>
<name>A0A450WKX5_9GAMM</name>
<dbReference type="EMBL" id="CAADFK010000123">
    <property type="protein sequence ID" value="VFK17707.1"/>
    <property type="molecule type" value="Genomic_DNA"/>
</dbReference>
<reference evidence="2" key="1">
    <citation type="submission" date="2019-02" db="EMBL/GenBank/DDBJ databases">
        <authorList>
            <person name="Gruber-Vodicka R. H."/>
            <person name="Seah K. B. B."/>
        </authorList>
    </citation>
    <scope>NUCLEOTIDE SEQUENCE</scope>
    <source>
        <strain evidence="2">BECK_S313</strain>
    </source>
</reference>
<keyword evidence="1" id="KW-0812">Transmembrane</keyword>
<keyword evidence="1" id="KW-0472">Membrane</keyword>
<accession>A0A450WKX5</accession>